<name>A0A8E0S154_9TREM</name>
<dbReference type="CDD" id="cd21739">
    <property type="entry name" value="NES2-NLS_ChREBP-like"/>
    <property type="match status" value="1"/>
</dbReference>
<comment type="caution">
    <text evidence="8">The sequence shown here is derived from an EMBL/GenBank/DDBJ whole genome shotgun (WGS) entry which is preliminary data.</text>
</comment>
<dbReference type="GO" id="GO:0005634">
    <property type="term" value="C:nucleus"/>
    <property type="evidence" value="ECO:0007669"/>
    <property type="project" value="UniProtKB-SubCell"/>
</dbReference>
<keyword evidence="5" id="KW-0539">Nucleus</keyword>
<proteinExistence type="predicted"/>
<keyword evidence="6" id="KW-0175">Coiled coil</keyword>
<evidence type="ECO:0000313" key="8">
    <source>
        <dbReference type="EMBL" id="KAA0193388.1"/>
    </source>
</evidence>
<feature type="compositionally biased region" description="Polar residues" evidence="7">
    <location>
        <begin position="929"/>
        <end position="939"/>
    </location>
</feature>
<dbReference type="SUPFAM" id="SSF47459">
    <property type="entry name" value="HLH, helix-loop-helix DNA-binding domain"/>
    <property type="match status" value="1"/>
</dbReference>
<gene>
    <name evidence="8" type="ORF">FBUS_07824</name>
</gene>
<dbReference type="GO" id="GO:0000981">
    <property type="term" value="F:DNA-binding transcription factor activity, RNA polymerase II-specific"/>
    <property type="evidence" value="ECO:0007669"/>
    <property type="project" value="TreeGrafter"/>
</dbReference>
<evidence type="ECO:0000256" key="7">
    <source>
        <dbReference type="SAM" id="MobiDB-lite"/>
    </source>
</evidence>
<feature type="region of interest" description="Disordered" evidence="7">
    <location>
        <begin position="365"/>
        <end position="385"/>
    </location>
</feature>
<evidence type="ECO:0000256" key="6">
    <source>
        <dbReference type="SAM" id="Coils"/>
    </source>
</evidence>
<dbReference type="Gene3D" id="4.10.280.10">
    <property type="entry name" value="Helix-loop-helix DNA-binding domain"/>
    <property type="match status" value="1"/>
</dbReference>
<evidence type="ECO:0000256" key="5">
    <source>
        <dbReference type="ARBA" id="ARBA00023242"/>
    </source>
</evidence>
<keyword evidence="9" id="KW-1185">Reference proteome</keyword>
<feature type="region of interest" description="Disordered" evidence="7">
    <location>
        <begin position="925"/>
        <end position="944"/>
    </location>
</feature>
<evidence type="ECO:0000256" key="4">
    <source>
        <dbReference type="ARBA" id="ARBA00023163"/>
    </source>
</evidence>
<accession>A0A8E0S154</accession>
<feature type="compositionally biased region" description="Polar residues" evidence="7">
    <location>
        <begin position="613"/>
        <end position="625"/>
    </location>
</feature>
<keyword evidence="2" id="KW-0805">Transcription regulation</keyword>
<feature type="compositionally biased region" description="Polar residues" evidence="7">
    <location>
        <begin position="369"/>
        <end position="385"/>
    </location>
</feature>
<keyword evidence="3" id="KW-0238">DNA-binding</keyword>
<dbReference type="GO" id="GO:0000978">
    <property type="term" value="F:RNA polymerase II cis-regulatory region sequence-specific DNA binding"/>
    <property type="evidence" value="ECO:0007669"/>
    <property type="project" value="TreeGrafter"/>
</dbReference>
<dbReference type="AlphaFoldDB" id="A0A8E0S154"/>
<evidence type="ECO:0000256" key="1">
    <source>
        <dbReference type="ARBA" id="ARBA00004123"/>
    </source>
</evidence>
<feature type="region of interest" description="Disordered" evidence="7">
    <location>
        <begin position="605"/>
        <end position="625"/>
    </location>
</feature>
<dbReference type="OrthoDB" id="6086776at2759"/>
<dbReference type="GO" id="GO:0046983">
    <property type="term" value="F:protein dimerization activity"/>
    <property type="evidence" value="ECO:0007669"/>
    <property type="project" value="InterPro"/>
</dbReference>
<sequence>MDQSFSIEADLALPFNPRNSMELYPAGISAFEKRIEHSEEIHSGHYMVSNIDDSESETEDTALCLDETSRDAMETSSSKDKNWLEFEDLASLFRYLEIAYTGQLTSPKWNQFRGLRFAVKNKIRLNNIIWREYHMQFIKKVRPFIVQFQAPVTENHSKPEAIVMEGKYWKRRLSTVCQEYRSWRLFAKNKIHGPNQKYIMACVEDLLGPPNYALQKAHDELTGSLAFGDNEDCNFSPAVFPDDIMMDFDENLNLFFEQPLTFPNPKDLALLGIGDIMQPGLLQFEPNSANSMDEIDPLNSSMGRPAKVGRHAPDETRVTQDSSAHIRRESLISSSAEQTKGVFQTPGRDVAMKDIAHGSNKRELIKRSPPTQTRNASASHTPLGSNTFNYETLPELPHNSVAKCLPSIPVPPQVQVDCSLNRMACTKHSAGQSHNSTSRRPHTVKHFPAPVLHKHRGSVPNTVHSSDKALKQMFRNGYLDSASDDHEHSKGTSSSPALLNALLHGPEVQKKTGVFPAFESNSTQPDDVQNSCSVSLLCSALTAPLPSNSRHQPALMIPNRQSDYPAVAQIAENQRQIILGPTSCLITDSLRPSEDLRNMPLEFSHDFKPDSADPTTFPSVLQSSDQDTYPNSILKSTLTAPQATITSAPIVPNAPHVLHTNTGDLNTEGGFFKPGTYADEANHSRYAMVPDQRVSRAPDMRNASFLHPHFKDKTVDPRTIHHQSNVDNTHFVSGTHGTQPMANMPNMEDRVGSAFPQTQFPVYPGLPSVCDAVHQKPSPVRRSLDPSVTLTMSATQGAWSEASTSSNASMMDSQFWSRTASKGHQPENYLPLNAPDQNLIMNKEKSEGVAFAIGSTQSLSTRGRSSSAGNLFPLPQPLHNYIGKPNTPTTVSSYGSTEVLSPPVSSQSNFLCASSPSCSPPPPALIDTDLSSRNTTGGSSEEIRRQSMHTALQTLRRLVHMHSNLDGPAGGGRLAARRLMDLHDYRTSTISTRALDDMDDDITPNWTRQKGTAAVDGTSTDSYAVSTSDSGGTYRATKAATLRGAAELIRGMREQRNSLDAQQNSLRSEMETLKKAIRFVPFCLSVYS</sequence>
<feature type="region of interest" description="Disordered" evidence="7">
    <location>
        <begin position="306"/>
        <end position="326"/>
    </location>
</feature>
<feature type="compositionally biased region" description="Basic and acidic residues" evidence="7">
    <location>
        <begin position="311"/>
        <end position="326"/>
    </location>
</feature>
<dbReference type="Proteomes" id="UP000728185">
    <property type="component" value="Unassembled WGS sequence"/>
</dbReference>
<organism evidence="8 9">
    <name type="scientific">Fasciolopsis buskii</name>
    <dbReference type="NCBI Taxonomy" id="27845"/>
    <lineage>
        <taxon>Eukaryota</taxon>
        <taxon>Metazoa</taxon>
        <taxon>Spiralia</taxon>
        <taxon>Lophotrochozoa</taxon>
        <taxon>Platyhelminthes</taxon>
        <taxon>Trematoda</taxon>
        <taxon>Digenea</taxon>
        <taxon>Plagiorchiida</taxon>
        <taxon>Echinostomata</taxon>
        <taxon>Echinostomatoidea</taxon>
        <taxon>Fasciolidae</taxon>
        <taxon>Fasciolopsis</taxon>
    </lineage>
</organism>
<evidence type="ECO:0000256" key="2">
    <source>
        <dbReference type="ARBA" id="ARBA00023015"/>
    </source>
</evidence>
<evidence type="ECO:0000256" key="3">
    <source>
        <dbReference type="ARBA" id="ARBA00023125"/>
    </source>
</evidence>
<dbReference type="InterPro" id="IPR052207">
    <property type="entry name" value="Max-like/E-box_TFs"/>
</dbReference>
<dbReference type="InterPro" id="IPR036638">
    <property type="entry name" value="HLH_DNA-bd_sf"/>
</dbReference>
<reference evidence="8" key="1">
    <citation type="submission" date="2019-05" db="EMBL/GenBank/DDBJ databases">
        <title>Annotation for the trematode Fasciolopsis buski.</title>
        <authorList>
            <person name="Choi Y.-J."/>
        </authorList>
    </citation>
    <scope>NUCLEOTIDE SEQUENCE</scope>
    <source>
        <strain evidence="8">HT</strain>
        <tissue evidence="8">Whole worm</tissue>
    </source>
</reference>
<feature type="coiled-coil region" evidence="6">
    <location>
        <begin position="1049"/>
        <end position="1076"/>
    </location>
</feature>
<comment type="subcellular location">
    <subcellularLocation>
        <location evidence="1">Nucleus</location>
    </subcellularLocation>
</comment>
<protein>
    <submittedName>
        <fullName evidence="8">MLX-interacting protein</fullName>
    </submittedName>
</protein>
<evidence type="ECO:0000313" key="9">
    <source>
        <dbReference type="Proteomes" id="UP000728185"/>
    </source>
</evidence>
<keyword evidence="4" id="KW-0804">Transcription</keyword>
<dbReference type="PANTHER" id="PTHR15741:SF37">
    <property type="entry name" value="LD38259P"/>
    <property type="match status" value="1"/>
</dbReference>
<dbReference type="EMBL" id="LUCM01005060">
    <property type="protein sequence ID" value="KAA0193388.1"/>
    <property type="molecule type" value="Genomic_DNA"/>
</dbReference>
<dbReference type="PANTHER" id="PTHR15741">
    <property type="entry name" value="BASIC HELIX-LOOP-HELIX ZIP TRANSCRIPTION FACTOR"/>
    <property type="match status" value="1"/>
</dbReference>